<keyword evidence="2" id="KW-1185">Reference proteome</keyword>
<reference evidence="1 2" key="1">
    <citation type="submission" date="2014-06" db="EMBL/GenBank/DDBJ databases">
        <authorList>
            <person name="Swart Estienne"/>
        </authorList>
    </citation>
    <scope>NUCLEOTIDE SEQUENCE [LARGE SCALE GENOMIC DNA]</scope>
    <source>
        <strain evidence="1 2">130c</strain>
    </source>
</reference>
<evidence type="ECO:0000313" key="2">
    <source>
        <dbReference type="Proteomes" id="UP000039865"/>
    </source>
</evidence>
<protein>
    <submittedName>
        <fullName evidence="1">Uncharacterized protein</fullName>
    </submittedName>
</protein>
<dbReference type="EMBL" id="CCKQ01007343">
    <property type="protein sequence ID" value="CDW78701.1"/>
    <property type="molecule type" value="Genomic_DNA"/>
</dbReference>
<evidence type="ECO:0000313" key="1">
    <source>
        <dbReference type="EMBL" id="CDW78701.1"/>
    </source>
</evidence>
<dbReference type="InParanoid" id="A0A078A9X8"/>
<accession>A0A078A9X8</accession>
<name>A0A078A9X8_STYLE</name>
<dbReference type="AlphaFoldDB" id="A0A078A9X8"/>
<proteinExistence type="predicted"/>
<organism evidence="1 2">
    <name type="scientific">Stylonychia lemnae</name>
    <name type="common">Ciliate</name>
    <dbReference type="NCBI Taxonomy" id="5949"/>
    <lineage>
        <taxon>Eukaryota</taxon>
        <taxon>Sar</taxon>
        <taxon>Alveolata</taxon>
        <taxon>Ciliophora</taxon>
        <taxon>Intramacronucleata</taxon>
        <taxon>Spirotrichea</taxon>
        <taxon>Stichotrichia</taxon>
        <taxon>Sporadotrichida</taxon>
        <taxon>Oxytrichidae</taxon>
        <taxon>Stylonychinae</taxon>
        <taxon>Stylonychia</taxon>
    </lineage>
</organism>
<sequence length="410" mass="48153">MEYNRISESLYRLVFKQGDGLNAIMIVYAWKNDNQSYLGDGNGEQEAICLSNQEHLLKLYVYEVPSQLGDIQGYTATKLLLKMMQDGEIISGMTSPYCTDLSQKLIDIFGFSQAEGQIGFHVQYSLLTNEYSVVRLSFKSDHEIPTKIKSHFSRNFGYDYYVFGYDLEISNQYTNFMPQIFSQKDKTCKRITENKMQPIYYIKKGKEKSQQIVFPANTFESYFDKISCQFEIQYHIMQDQNQKPALNISQVIKYNETHYYFTIFETLNESYTVNDLTLKAINYDKYMFSDTKFQVILQCDNSNQEWKQTQFQFECTQGDNEFLILSEEIYSYQNTSDCFLTQELQQGFKSDIFIFDPEYHQLRVICSASDYNIGQQKAQLNIKDELGIVIQQITIIINIKKKEQQQSQIY</sequence>
<gene>
    <name evidence="1" type="primary">Contig14806.g15773</name>
    <name evidence="1" type="ORF">STYLEM_7683</name>
</gene>
<dbReference type="Proteomes" id="UP000039865">
    <property type="component" value="Unassembled WGS sequence"/>
</dbReference>